<dbReference type="GO" id="GO:0003725">
    <property type="term" value="F:double-stranded RNA binding"/>
    <property type="evidence" value="ECO:0007669"/>
    <property type="project" value="UniProtKB-UniRule"/>
</dbReference>
<dbReference type="GO" id="GO:0005737">
    <property type="term" value="C:cytoplasm"/>
    <property type="evidence" value="ECO:0007669"/>
    <property type="project" value="UniProtKB-SubCell"/>
</dbReference>
<dbReference type="InterPro" id="IPR005145">
    <property type="entry name" value="Sua5_C"/>
</dbReference>
<evidence type="ECO:0000256" key="4">
    <source>
        <dbReference type="ARBA" id="ARBA00015492"/>
    </source>
</evidence>
<comment type="subcellular location">
    <subcellularLocation>
        <location evidence="1 13">Cytoplasm</location>
    </subcellularLocation>
</comment>
<evidence type="ECO:0000256" key="11">
    <source>
        <dbReference type="ARBA" id="ARBA00029774"/>
    </source>
</evidence>
<dbReference type="SUPFAM" id="SSF55821">
    <property type="entry name" value="YrdC/RibB"/>
    <property type="match status" value="1"/>
</dbReference>
<protein>
    <recommendedName>
        <fullName evidence="4 13">Threonylcarbamoyl-AMP synthase</fullName>
        <shortName evidence="13">TC-AMP synthase</shortName>
        <ecNumber evidence="3 13">2.7.7.87</ecNumber>
    </recommendedName>
    <alternativeName>
        <fullName evidence="11 13">L-threonylcarbamoyladenylate synthase</fullName>
    </alternativeName>
</protein>
<reference evidence="16" key="1">
    <citation type="journal article" date="2014" name="Int. J. Syst. Evol. Microbiol.">
        <title>Complete genome sequence of Corynebacterium casei LMG S-19264T (=DSM 44701T), isolated from a smear-ripened cheese.</title>
        <authorList>
            <consortium name="US DOE Joint Genome Institute (JGI-PGF)"/>
            <person name="Walter F."/>
            <person name="Albersmeier A."/>
            <person name="Kalinowski J."/>
            <person name="Ruckert C."/>
        </authorList>
    </citation>
    <scope>NUCLEOTIDE SEQUENCE</scope>
    <source>
        <strain evidence="16">KCTC 12870</strain>
    </source>
</reference>
<keyword evidence="10 13" id="KW-0067">ATP-binding</keyword>
<dbReference type="NCBIfam" id="TIGR00057">
    <property type="entry name" value="L-threonylcarbamoyladenylate synthase"/>
    <property type="match status" value="1"/>
</dbReference>
<evidence type="ECO:0000256" key="3">
    <source>
        <dbReference type="ARBA" id="ARBA00012584"/>
    </source>
</evidence>
<dbReference type="GO" id="GO:0061710">
    <property type="term" value="F:L-threonylcarbamoyladenylate synthase"/>
    <property type="evidence" value="ECO:0007669"/>
    <property type="project" value="UniProtKB-EC"/>
</dbReference>
<keyword evidence="5 13" id="KW-0963">Cytoplasm</keyword>
<dbReference type="GO" id="GO:0006450">
    <property type="term" value="P:regulation of translational fidelity"/>
    <property type="evidence" value="ECO:0007669"/>
    <property type="project" value="TreeGrafter"/>
</dbReference>
<proteinExistence type="inferred from homology"/>
<feature type="binding site" evidence="14">
    <location>
        <position position="68"/>
    </location>
    <ligand>
        <name>L-threonine</name>
        <dbReference type="ChEBI" id="CHEBI:57926"/>
    </ligand>
</feature>
<evidence type="ECO:0000256" key="8">
    <source>
        <dbReference type="ARBA" id="ARBA00022695"/>
    </source>
</evidence>
<dbReference type="PANTHER" id="PTHR17490:SF16">
    <property type="entry name" value="THREONYLCARBAMOYL-AMP SYNTHASE"/>
    <property type="match status" value="1"/>
</dbReference>
<dbReference type="InterPro" id="IPR038385">
    <property type="entry name" value="Sua5/YwlC_C"/>
</dbReference>
<dbReference type="InterPro" id="IPR010923">
    <property type="entry name" value="T(6)A37_SUA5"/>
</dbReference>
<dbReference type="InterPro" id="IPR050156">
    <property type="entry name" value="TC-AMP_synthase_SUA5"/>
</dbReference>
<keyword evidence="9 13" id="KW-0547">Nucleotide-binding</keyword>
<feature type="binding site" evidence="14">
    <location>
        <position position="147"/>
    </location>
    <ligand>
        <name>ATP</name>
        <dbReference type="ChEBI" id="CHEBI:30616"/>
    </ligand>
</feature>
<dbReference type="InterPro" id="IPR017945">
    <property type="entry name" value="DHBP_synth_RibB-like_a/b_dom"/>
</dbReference>
<name>A0A8J3DG40_9BACT</name>
<evidence type="ECO:0000256" key="9">
    <source>
        <dbReference type="ARBA" id="ARBA00022741"/>
    </source>
</evidence>
<feature type="binding site" evidence="14">
    <location>
        <position position="185"/>
    </location>
    <ligand>
        <name>L-threonine</name>
        <dbReference type="ChEBI" id="CHEBI:57926"/>
    </ligand>
</feature>
<evidence type="ECO:0000313" key="16">
    <source>
        <dbReference type="EMBL" id="GHB97674.1"/>
    </source>
</evidence>
<dbReference type="InterPro" id="IPR006070">
    <property type="entry name" value="Sua5-like_dom"/>
</dbReference>
<comment type="catalytic activity">
    <reaction evidence="12 13">
        <text>L-threonine + hydrogencarbonate + ATP = L-threonylcarbamoyladenylate + diphosphate + H2O</text>
        <dbReference type="Rhea" id="RHEA:36407"/>
        <dbReference type="ChEBI" id="CHEBI:15377"/>
        <dbReference type="ChEBI" id="CHEBI:17544"/>
        <dbReference type="ChEBI" id="CHEBI:30616"/>
        <dbReference type="ChEBI" id="CHEBI:33019"/>
        <dbReference type="ChEBI" id="CHEBI:57926"/>
        <dbReference type="ChEBI" id="CHEBI:73682"/>
        <dbReference type="EC" id="2.7.7.87"/>
    </reaction>
</comment>
<evidence type="ECO:0000313" key="17">
    <source>
        <dbReference type="Proteomes" id="UP000642829"/>
    </source>
</evidence>
<organism evidence="16 17">
    <name type="scientific">Cerasicoccus arenae</name>
    <dbReference type="NCBI Taxonomy" id="424488"/>
    <lineage>
        <taxon>Bacteria</taxon>
        <taxon>Pseudomonadati</taxon>
        <taxon>Verrucomicrobiota</taxon>
        <taxon>Opitutia</taxon>
        <taxon>Puniceicoccales</taxon>
        <taxon>Cerasicoccaceae</taxon>
        <taxon>Cerasicoccus</taxon>
    </lineage>
</organism>
<evidence type="ECO:0000256" key="13">
    <source>
        <dbReference type="PIRNR" id="PIRNR004930"/>
    </source>
</evidence>
<feature type="binding site" evidence="14">
    <location>
        <position position="36"/>
    </location>
    <ligand>
        <name>L-threonine</name>
        <dbReference type="ChEBI" id="CHEBI:57926"/>
    </ligand>
</feature>
<dbReference type="GO" id="GO:0008033">
    <property type="term" value="P:tRNA processing"/>
    <property type="evidence" value="ECO:0007669"/>
    <property type="project" value="UniProtKB-KW"/>
</dbReference>
<keyword evidence="6 13" id="KW-0808">Transferase</keyword>
<dbReference type="GO" id="GO:0005524">
    <property type="term" value="F:ATP binding"/>
    <property type="evidence" value="ECO:0007669"/>
    <property type="project" value="UniProtKB-UniRule"/>
</dbReference>
<dbReference type="Gene3D" id="3.40.50.11030">
    <property type="entry name" value="Threonylcarbamoyl-AMP synthase, C-terminal domain"/>
    <property type="match status" value="1"/>
</dbReference>
<feature type="binding site" evidence="14">
    <location>
        <position position="145"/>
    </location>
    <ligand>
        <name>L-threonine</name>
        <dbReference type="ChEBI" id="CHEBI:57926"/>
    </ligand>
</feature>
<dbReference type="Pfam" id="PF03481">
    <property type="entry name" value="Sua5_C"/>
    <property type="match status" value="1"/>
</dbReference>
<dbReference type="EMBL" id="BMXG01000006">
    <property type="protein sequence ID" value="GHB97674.1"/>
    <property type="molecule type" value="Genomic_DNA"/>
</dbReference>
<comment type="similarity">
    <text evidence="2 13">Belongs to the SUA5 family.</text>
</comment>
<dbReference type="FunFam" id="3.90.870.10:FF:000009">
    <property type="entry name" value="Threonylcarbamoyl-AMP synthase, putative"/>
    <property type="match status" value="1"/>
</dbReference>
<evidence type="ECO:0000256" key="14">
    <source>
        <dbReference type="PIRSR" id="PIRSR004930-1"/>
    </source>
</evidence>
<dbReference type="PANTHER" id="PTHR17490">
    <property type="entry name" value="SUA5"/>
    <property type="match status" value="1"/>
</dbReference>
<dbReference type="GO" id="GO:0000049">
    <property type="term" value="F:tRNA binding"/>
    <property type="evidence" value="ECO:0007669"/>
    <property type="project" value="TreeGrafter"/>
</dbReference>
<evidence type="ECO:0000256" key="2">
    <source>
        <dbReference type="ARBA" id="ARBA00007663"/>
    </source>
</evidence>
<feature type="binding site" evidence="14">
    <location>
        <position position="125"/>
    </location>
    <ligand>
        <name>L-threonine</name>
        <dbReference type="ChEBI" id="CHEBI:57926"/>
    </ligand>
</feature>
<gene>
    <name evidence="16" type="ORF">GCM10007047_11910</name>
</gene>
<dbReference type="PROSITE" id="PS51163">
    <property type="entry name" value="YRDC"/>
    <property type="match status" value="1"/>
</dbReference>
<dbReference type="Gene3D" id="3.90.870.10">
    <property type="entry name" value="DHBP synthase"/>
    <property type="match status" value="1"/>
</dbReference>
<keyword evidence="7 13" id="KW-0819">tRNA processing</keyword>
<evidence type="ECO:0000256" key="7">
    <source>
        <dbReference type="ARBA" id="ARBA00022694"/>
    </source>
</evidence>
<reference evidence="16" key="2">
    <citation type="submission" date="2020-09" db="EMBL/GenBank/DDBJ databases">
        <authorList>
            <person name="Sun Q."/>
            <person name="Kim S."/>
        </authorList>
    </citation>
    <scope>NUCLEOTIDE SEQUENCE</scope>
    <source>
        <strain evidence="16">KCTC 12870</strain>
    </source>
</reference>
<evidence type="ECO:0000256" key="12">
    <source>
        <dbReference type="ARBA" id="ARBA00048366"/>
    </source>
</evidence>
<feature type="binding site" evidence="14">
    <location>
        <position position="237"/>
    </location>
    <ligand>
        <name>ATP</name>
        <dbReference type="ChEBI" id="CHEBI:30616"/>
    </ligand>
</feature>
<dbReference type="Proteomes" id="UP000642829">
    <property type="component" value="Unassembled WGS sequence"/>
</dbReference>
<evidence type="ECO:0000259" key="15">
    <source>
        <dbReference type="PROSITE" id="PS51163"/>
    </source>
</evidence>
<feature type="binding site" evidence="14">
    <location>
        <position position="200"/>
    </location>
    <ligand>
        <name>ATP</name>
        <dbReference type="ChEBI" id="CHEBI:30616"/>
    </ligand>
</feature>
<feature type="binding site" evidence="14">
    <location>
        <position position="59"/>
    </location>
    <ligand>
        <name>ATP</name>
        <dbReference type="ChEBI" id="CHEBI:30616"/>
    </ligand>
</feature>
<dbReference type="RefSeq" id="WP_189512927.1">
    <property type="nucleotide sequence ID" value="NZ_BMXG01000006.1"/>
</dbReference>
<evidence type="ECO:0000256" key="1">
    <source>
        <dbReference type="ARBA" id="ARBA00004496"/>
    </source>
</evidence>
<dbReference type="Pfam" id="PF01300">
    <property type="entry name" value="Sua5_yciO_yrdC"/>
    <property type="match status" value="1"/>
</dbReference>
<evidence type="ECO:0000256" key="5">
    <source>
        <dbReference type="ARBA" id="ARBA00022490"/>
    </source>
</evidence>
<dbReference type="PIRSF" id="PIRSF004930">
    <property type="entry name" value="Tln_factor_SUA5"/>
    <property type="match status" value="1"/>
</dbReference>
<feature type="domain" description="YrdC-like" evidence="15">
    <location>
        <begin position="14"/>
        <end position="204"/>
    </location>
</feature>
<accession>A0A8J3DG40</accession>
<keyword evidence="8 13" id="KW-0548">Nucleotidyltransferase</keyword>
<evidence type="ECO:0000256" key="10">
    <source>
        <dbReference type="ARBA" id="ARBA00022840"/>
    </source>
</evidence>
<evidence type="ECO:0000256" key="6">
    <source>
        <dbReference type="ARBA" id="ARBA00022679"/>
    </source>
</evidence>
<dbReference type="EC" id="2.7.7.87" evidence="3 13"/>
<comment type="function">
    <text evidence="13">Required for the formation of a threonylcarbamoyl group on adenosine at position 37 (t(6)A37) in tRNAs that read codons beginning with adenine.</text>
</comment>
<sequence>MDALPSKPFLTGDEAGIAEAAAHLQAGKCVAAPTETVYGLAADAFNEAAVRDIFAIKSRPFIDPLIIHIHGLEQLAKLTSTTTEQDATIQLLAEAFWPGPLTLVLPKRTEVLDLVTANQSSVAVRCPAHPVMRKLLQVSNLFLAAPSANPFGYISPTTAQHVRDSLGDRCPYILDGGPCEQGLESTIVDLRNPATPVLLRPGPISRSELEQVLGRSAPSPIAKPDPTLAPGQLERHYSPRTRLTLHAVGKLPPPLKQEAQIFLQRPSGEIEDSQYWLSEDGNLKEAAHNLFALLHTLDDQPEIVDIHCEMPDTATGVADAIRDRLIRASKR</sequence>
<feature type="binding site" evidence="14">
    <location>
        <position position="155"/>
    </location>
    <ligand>
        <name>ATP</name>
        <dbReference type="ChEBI" id="CHEBI:30616"/>
    </ligand>
</feature>
<keyword evidence="17" id="KW-1185">Reference proteome</keyword>
<comment type="caution">
    <text evidence="16">The sequence shown here is derived from an EMBL/GenBank/DDBJ whole genome shotgun (WGS) entry which is preliminary data.</text>
</comment>
<dbReference type="AlphaFoldDB" id="A0A8J3DG40"/>